<name>A0A8J5N0Z2_HOMAM</name>
<proteinExistence type="predicted"/>
<keyword evidence="3" id="KW-1185">Reference proteome</keyword>
<evidence type="ECO:0000313" key="2">
    <source>
        <dbReference type="EMBL" id="KAG7170602.1"/>
    </source>
</evidence>
<accession>A0A8J5N0Z2</accession>
<feature type="compositionally biased region" description="Basic and acidic residues" evidence="1">
    <location>
        <begin position="326"/>
        <end position="500"/>
    </location>
</feature>
<feature type="compositionally biased region" description="Polar residues" evidence="1">
    <location>
        <begin position="303"/>
        <end position="312"/>
    </location>
</feature>
<evidence type="ECO:0000313" key="3">
    <source>
        <dbReference type="Proteomes" id="UP000747542"/>
    </source>
</evidence>
<gene>
    <name evidence="2" type="ORF">Hamer_G013415</name>
</gene>
<feature type="region of interest" description="Disordered" evidence="1">
    <location>
        <begin position="36"/>
        <end position="81"/>
    </location>
</feature>
<dbReference type="EMBL" id="JAHLQT010013773">
    <property type="protein sequence ID" value="KAG7170602.1"/>
    <property type="molecule type" value="Genomic_DNA"/>
</dbReference>
<feature type="compositionally biased region" description="Basic and acidic residues" evidence="1">
    <location>
        <begin position="152"/>
        <end position="167"/>
    </location>
</feature>
<feature type="compositionally biased region" description="Basic and acidic residues" evidence="1">
    <location>
        <begin position="217"/>
        <end position="250"/>
    </location>
</feature>
<reference evidence="2" key="1">
    <citation type="journal article" date="2021" name="Sci. Adv.">
        <title>The American lobster genome reveals insights on longevity, neural, and immune adaptations.</title>
        <authorList>
            <person name="Polinski J.M."/>
            <person name="Zimin A.V."/>
            <person name="Clark K.F."/>
            <person name="Kohn A.B."/>
            <person name="Sadowski N."/>
            <person name="Timp W."/>
            <person name="Ptitsyn A."/>
            <person name="Khanna P."/>
            <person name="Romanova D.Y."/>
            <person name="Williams P."/>
            <person name="Greenwood S.J."/>
            <person name="Moroz L.L."/>
            <person name="Walt D.R."/>
            <person name="Bodnar A.G."/>
        </authorList>
    </citation>
    <scope>NUCLEOTIDE SEQUENCE</scope>
    <source>
        <strain evidence="2">GMGI-L3</strain>
    </source>
</reference>
<feature type="compositionally biased region" description="Basic and acidic residues" evidence="1">
    <location>
        <begin position="38"/>
        <end position="80"/>
    </location>
</feature>
<feature type="compositionally biased region" description="Basic and acidic residues" evidence="1">
    <location>
        <begin position="263"/>
        <end position="288"/>
    </location>
</feature>
<protein>
    <submittedName>
        <fullName evidence="2">110 kDa antigen-like 1</fullName>
    </submittedName>
</protein>
<feature type="region of interest" description="Disordered" evidence="1">
    <location>
        <begin position="132"/>
        <end position="173"/>
    </location>
</feature>
<evidence type="ECO:0000256" key="1">
    <source>
        <dbReference type="SAM" id="MobiDB-lite"/>
    </source>
</evidence>
<feature type="compositionally biased region" description="Basic residues" evidence="1">
    <location>
        <begin position="513"/>
        <end position="525"/>
    </location>
</feature>
<feature type="region of interest" description="Disordered" evidence="1">
    <location>
        <begin position="199"/>
        <end position="500"/>
    </location>
</feature>
<sequence>MPVSTKQSQVLPHSHVSPPLLGKVYSNNLFVPYEDNMESIKPKDDGSKDQGDDPREKNLLNKDDDKDWKKSDLIPSRFDELPSEGDWVPVAEVIRSHREVTAKLEAEQIKIQPPVQKISKSYDLESPKMLEKEKNKIQKGAVTGESKTNIQTKDENMKPKSSDREKEEADEELDFVTKSMIAWSLKTDFDFGKKRLRDQNDRRASLPAAFSSNMETFTKKTSEKKHSDIVKSSSHARDDPDHHYGNREILSESATIGNHKHTHDSDKRDFSHHEPKARNDDKYEKDPYHGLNLMNDHHHRQNQDYYDSSPFQDQDDTKVSDYGQEQDYRRGSNQDPTSYDHYRDARRRYEYDNRHDPRQKYEYDDRQDPRQGHEYDNRHDPRQKYEYDDRHDPRQGHEYDNRHGPRQRYEYDDRHDPRQGYEYDNRHGPRQKYEYDDRHDPRQGHEYDNRHDPRQRYEYDDRHDPRQGYEYDNRHGPQQKYEYDDRHDPRQKFEDYNSMKGYEDDLHLGYKQGRHHSISPHHGRGAQHTPPIDYKSHKLQARRESNYF</sequence>
<comment type="caution">
    <text evidence="2">The sequence shown here is derived from an EMBL/GenBank/DDBJ whole genome shotgun (WGS) entry which is preliminary data.</text>
</comment>
<dbReference type="AlphaFoldDB" id="A0A8J5N0Z2"/>
<feature type="region of interest" description="Disordered" evidence="1">
    <location>
        <begin position="513"/>
        <end position="548"/>
    </location>
</feature>
<dbReference type="Proteomes" id="UP000747542">
    <property type="component" value="Unassembled WGS sequence"/>
</dbReference>
<organism evidence="2 3">
    <name type="scientific">Homarus americanus</name>
    <name type="common">American lobster</name>
    <dbReference type="NCBI Taxonomy" id="6706"/>
    <lineage>
        <taxon>Eukaryota</taxon>
        <taxon>Metazoa</taxon>
        <taxon>Ecdysozoa</taxon>
        <taxon>Arthropoda</taxon>
        <taxon>Crustacea</taxon>
        <taxon>Multicrustacea</taxon>
        <taxon>Malacostraca</taxon>
        <taxon>Eumalacostraca</taxon>
        <taxon>Eucarida</taxon>
        <taxon>Decapoda</taxon>
        <taxon>Pleocyemata</taxon>
        <taxon>Astacidea</taxon>
        <taxon>Nephropoidea</taxon>
        <taxon>Nephropidae</taxon>
        <taxon>Homarus</taxon>
    </lineage>
</organism>